<reference evidence="2" key="1">
    <citation type="submission" date="2021-05" db="EMBL/GenBank/DDBJ databases">
        <authorList>
            <person name="Pietrasiak N."/>
            <person name="Ward R."/>
            <person name="Stajich J.E."/>
            <person name="Kurbessoian T."/>
        </authorList>
    </citation>
    <scope>NUCLEOTIDE SEQUENCE</scope>
    <source>
        <strain evidence="2">CPER-KK1</strain>
    </source>
</reference>
<gene>
    <name evidence="2" type="ORF">KME25_14655</name>
</gene>
<protein>
    <submittedName>
        <fullName evidence="2">5'-methylthioadenosine/S-adenosylhomocysteine nucleosidase</fullName>
    </submittedName>
</protein>
<reference evidence="2" key="2">
    <citation type="journal article" date="2022" name="Microbiol. Resour. Announc.">
        <title>Metagenome Sequencing to Explore Phylogenomics of Terrestrial Cyanobacteria.</title>
        <authorList>
            <person name="Ward R.D."/>
            <person name="Stajich J.E."/>
            <person name="Johansen J.R."/>
            <person name="Huntemann M."/>
            <person name="Clum A."/>
            <person name="Foster B."/>
            <person name="Foster B."/>
            <person name="Roux S."/>
            <person name="Palaniappan K."/>
            <person name="Varghese N."/>
            <person name="Mukherjee S."/>
            <person name="Reddy T.B.K."/>
            <person name="Daum C."/>
            <person name="Copeland A."/>
            <person name="Chen I.A."/>
            <person name="Ivanova N.N."/>
            <person name="Kyrpides N.C."/>
            <person name="Shapiro N."/>
            <person name="Eloe-Fadrosh E.A."/>
            <person name="Pietrasiak N."/>
        </authorList>
    </citation>
    <scope>NUCLEOTIDE SEQUENCE</scope>
    <source>
        <strain evidence="2">CPER-KK1</strain>
    </source>
</reference>
<dbReference type="SUPFAM" id="SSF53167">
    <property type="entry name" value="Purine and uridine phosphorylases"/>
    <property type="match status" value="1"/>
</dbReference>
<accession>A0A951UA61</accession>
<evidence type="ECO:0000313" key="2">
    <source>
        <dbReference type="EMBL" id="MBW4545670.1"/>
    </source>
</evidence>
<dbReference type="Proteomes" id="UP000753908">
    <property type="component" value="Unassembled WGS sequence"/>
</dbReference>
<feature type="domain" description="Nucleoside phosphorylase" evidence="1">
    <location>
        <begin position="171"/>
        <end position="404"/>
    </location>
</feature>
<sequence length="413" mass="46868">MKWVEYPGKFWHCRIQLNGAKNNEYAFLNDATIQQIREQIVEPWIQNRAFNVGGLVIRNSSHIKEINIVQTPQPCRYYAEQRENSRRRLEIETRMLIGLTPINKRSTPFGEKMAKDYTHELLFSLRAETDLLEPDEELEYQIEEQDWYAPSLPVTKEIGKEETERLKNEVDIAIVTATDVEIKAVMRLLKPFPRRKNILLAFVGPETYYLGKFGEYKTVVTKCRMGAGGEGAATLATEQAQRLWNPKAIIMVGIAFGRNPTKQKLADVLVASQIIPYEKQRIGEKIIYRDPIPPSNTTLLNRFENVHNWEFTRPNGTYCSIRVGPILSGEKLVDDPDFKAKLFQEFPQAIGGEMEGAGLCAASGRVGTPWILVKSICDWGDGKKHKKEQPLAAAAATSLVHHVLSQKTVLDSL</sequence>
<dbReference type="PANTHER" id="PTHR46832">
    <property type="entry name" value="5'-METHYLTHIOADENOSINE/S-ADENOSYLHOMOCYSTEINE NUCLEOSIDASE"/>
    <property type="match status" value="1"/>
</dbReference>
<dbReference type="AlphaFoldDB" id="A0A951UA61"/>
<dbReference type="GO" id="GO:0008782">
    <property type="term" value="F:adenosylhomocysteine nucleosidase activity"/>
    <property type="evidence" value="ECO:0007669"/>
    <property type="project" value="TreeGrafter"/>
</dbReference>
<dbReference type="GO" id="GO:0008930">
    <property type="term" value="F:methylthioadenosine nucleosidase activity"/>
    <property type="evidence" value="ECO:0007669"/>
    <property type="project" value="TreeGrafter"/>
</dbReference>
<dbReference type="GO" id="GO:0019284">
    <property type="term" value="P:L-methionine salvage from S-adenosylmethionine"/>
    <property type="evidence" value="ECO:0007669"/>
    <property type="project" value="TreeGrafter"/>
</dbReference>
<dbReference type="GO" id="GO:0005829">
    <property type="term" value="C:cytosol"/>
    <property type="evidence" value="ECO:0007669"/>
    <property type="project" value="TreeGrafter"/>
</dbReference>
<dbReference type="Gene3D" id="3.40.50.1580">
    <property type="entry name" value="Nucleoside phosphorylase domain"/>
    <property type="match status" value="1"/>
</dbReference>
<dbReference type="InterPro" id="IPR035994">
    <property type="entry name" value="Nucleoside_phosphorylase_sf"/>
</dbReference>
<dbReference type="GO" id="GO:0009116">
    <property type="term" value="P:nucleoside metabolic process"/>
    <property type="evidence" value="ECO:0007669"/>
    <property type="project" value="InterPro"/>
</dbReference>
<dbReference type="EMBL" id="JAHHIF010000017">
    <property type="protein sequence ID" value="MBW4545670.1"/>
    <property type="molecule type" value="Genomic_DNA"/>
</dbReference>
<proteinExistence type="predicted"/>
<name>A0A951UA61_9CYAN</name>
<evidence type="ECO:0000313" key="3">
    <source>
        <dbReference type="Proteomes" id="UP000753908"/>
    </source>
</evidence>
<organism evidence="2 3">
    <name type="scientific">Symplocastrum torsivum CPER-KK1</name>
    <dbReference type="NCBI Taxonomy" id="450513"/>
    <lineage>
        <taxon>Bacteria</taxon>
        <taxon>Bacillati</taxon>
        <taxon>Cyanobacteriota</taxon>
        <taxon>Cyanophyceae</taxon>
        <taxon>Oscillatoriophycideae</taxon>
        <taxon>Oscillatoriales</taxon>
        <taxon>Microcoleaceae</taxon>
        <taxon>Symplocastrum</taxon>
    </lineage>
</organism>
<evidence type="ECO:0000259" key="1">
    <source>
        <dbReference type="Pfam" id="PF01048"/>
    </source>
</evidence>
<dbReference type="InterPro" id="IPR000845">
    <property type="entry name" value="Nucleoside_phosphorylase_d"/>
</dbReference>
<comment type="caution">
    <text evidence="2">The sequence shown here is derived from an EMBL/GenBank/DDBJ whole genome shotgun (WGS) entry which is preliminary data.</text>
</comment>
<dbReference type="Pfam" id="PF01048">
    <property type="entry name" value="PNP_UDP_1"/>
    <property type="match status" value="1"/>
</dbReference>
<dbReference type="CDD" id="cd09008">
    <property type="entry name" value="MTAN"/>
    <property type="match status" value="1"/>
</dbReference>
<dbReference type="PANTHER" id="PTHR46832:SF1">
    <property type="entry name" value="5'-METHYLTHIOADENOSINE_S-ADENOSYLHOMOCYSTEINE NUCLEOSIDASE"/>
    <property type="match status" value="1"/>
</dbReference>